<protein>
    <submittedName>
        <fullName evidence="2">Uncharacterized protein</fullName>
    </submittedName>
</protein>
<keyword evidence="3" id="KW-1185">Reference proteome</keyword>
<evidence type="ECO:0000313" key="3">
    <source>
        <dbReference type="Proteomes" id="UP000245370"/>
    </source>
</evidence>
<proteinExistence type="predicted"/>
<keyword evidence="1" id="KW-0812">Transmembrane</keyword>
<gene>
    <name evidence="2" type="ORF">DIT68_10625</name>
</gene>
<evidence type="ECO:0000313" key="2">
    <source>
        <dbReference type="EMBL" id="PWH85084.1"/>
    </source>
</evidence>
<organism evidence="2 3">
    <name type="scientific">Brumimicrobium oceani</name>
    <dbReference type="NCBI Taxonomy" id="2100725"/>
    <lineage>
        <taxon>Bacteria</taxon>
        <taxon>Pseudomonadati</taxon>
        <taxon>Bacteroidota</taxon>
        <taxon>Flavobacteriia</taxon>
        <taxon>Flavobacteriales</taxon>
        <taxon>Crocinitomicaceae</taxon>
        <taxon>Brumimicrobium</taxon>
    </lineage>
</organism>
<evidence type="ECO:0000256" key="1">
    <source>
        <dbReference type="SAM" id="Phobius"/>
    </source>
</evidence>
<keyword evidence="1" id="KW-1133">Transmembrane helix</keyword>
<dbReference type="Proteomes" id="UP000245370">
    <property type="component" value="Unassembled WGS sequence"/>
</dbReference>
<dbReference type="EMBL" id="QFRJ01000008">
    <property type="protein sequence ID" value="PWH85084.1"/>
    <property type="molecule type" value="Genomic_DNA"/>
</dbReference>
<dbReference type="RefSeq" id="WP_109359785.1">
    <property type="nucleotide sequence ID" value="NZ_QFRJ01000008.1"/>
</dbReference>
<feature type="transmembrane region" description="Helical" evidence="1">
    <location>
        <begin position="12"/>
        <end position="45"/>
    </location>
</feature>
<keyword evidence="1" id="KW-0472">Membrane</keyword>
<name>A0A2U2XBB0_9FLAO</name>
<comment type="caution">
    <text evidence="2">The sequence shown here is derived from an EMBL/GenBank/DDBJ whole genome shotgun (WGS) entry which is preliminary data.</text>
</comment>
<sequence length="159" mass="18424">MTIRNKELFRLNIILGIVLLILILLFSLGFSAWFSIGFVFVSIIWGKSKGVEFDFKNRKYRKYSQLFIWKTGDWKEITDKIDLVILVKHGVKSTSGTMLTSSLKIKGGFSELYFMDESHTQRFYIASSENHEYIESLADDLSSRLMIPIAAYKPRTYSI</sequence>
<reference evidence="2 3" key="1">
    <citation type="submission" date="2018-05" db="EMBL/GenBank/DDBJ databases">
        <title>Brumimicrobium oceani sp. nov., isolated from coastal sediment.</title>
        <authorList>
            <person name="Kou Y."/>
        </authorList>
    </citation>
    <scope>NUCLEOTIDE SEQUENCE [LARGE SCALE GENOMIC DNA]</scope>
    <source>
        <strain evidence="2 3">C305</strain>
    </source>
</reference>
<dbReference type="AlphaFoldDB" id="A0A2U2XBB0"/>
<accession>A0A2U2XBB0</accession>
<dbReference type="OrthoDB" id="1443237at2"/>
<reference evidence="2 3" key="2">
    <citation type="submission" date="2018-05" db="EMBL/GenBank/DDBJ databases">
        <authorList>
            <person name="Lanie J.A."/>
            <person name="Ng W.-L."/>
            <person name="Kazmierczak K.M."/>
            <person name="Andrzejewski T.M."/>
            <person name="Davidsen T.M."/>
            <person name="Wayne K.J."/>
            <person name="Tettelin H."/>
            <person name="Glass J.I."/>
            <person name="Rusch D."/>
            <person name="Podicherti R."/>
            <person name="Tsui H.-C.T."/>
            <person name="Winkler M.E."/>
        </authorList>
    </citation>
    <scope>NUCLEOTIDE SEQUENCE [LARGE SCALE GENOMIC DNA]</scope>
    <source>
        <strain evidence="2 3">C305</strain>
    </source>
</reference>